<keyword evidence="3" id="KW-1185">Reference proteome</keyword>
<name>W9RA81_9ROSA</name>
<organism evidence="2 3">
    <name type="scientific">Morus notabilis</name>
    <dbReference type="NCBI Taxonomy" id="981085"/>
    <lineage>
        <taxon>Eukaryota</taxon>
        <taxon>Viridiplantae</taxon>
        <taxon>Streptophyta</taxon>
        <taxon>Embryophyta</taxon>
        <taxon>Tracheophyta</taxon>
        <taxon>Spermatophyta</taxon>
        <taxon>Magnoliopsida</taxon>
        <taxon>eudicotyledons</taxon>
        <taxon>Gunneridae</taxon>
        <taxon>Pentapetalae</taxon>
        <taxon>rosids</taxon>
        <taxon>fabids</taxon>
        <taxon>Rosales</taxon>
        <taxon>Moraceae</taxon>
        <taxon>Moreae</taxon>
        <taxon>Morus</taxon>
    </lineage>
</organism>
<gene>
    <name evidence="2" type="ORF">L484_003099</name>
</gene>
<feature type="region of interest" description="Disordered" evidence="1">
    <location>
        <begin position="51"/>
        <end position="91"/>
    </location>
</feature>
<evidence type="ECO:0000313" key="2">
    <source>
        <dbReference type="EMBL" id="EXB61862.1"/>
    </source>
</evidence>
<evidence type="ECO:0000256" key="1">
    <source>
        <dbReference type="SAM" id="MobiDB-lite"/>
    </source>
</evidence>
<dbReference type="EMBL" id="KE344426">
    <property type="protein sequence ID" value="EXB61862.1"/>
    <property type="molecule type" value="Genomic_DNA"/>
</dbReference>
<dbReference type="AlphaFoldDB" id="W9RA81"/>
<proteinExistence type="predicted"/>
<accession>W9RA81</accession>
<evidence type="ECO:0000313" key="3">
    <source>
        <dbReference type="Proteomes" id="UP000030645"/>
    </source>
</evidence>
<reference evidence="3" key="1">
    <citation type="submission" date="2013-01" db="EMBL/GenBank/DDBJ databases">
        <title>Draft Genome Sequence of a Mulberry Tree, Morus notabilis C.K. Schneid.</title>
        <authorList>
            <person name="He N."/>
            <person name="Zhao S."/>
        </authorList>
    </citation>
    <scope>NUCLEOTIDE SEQUENCE</scope>
</reference>
<protein>
    <submittedName>
        <fullName evidence="2">Uncharacterized protein</fullName>
    </submittedName>
</protein>
<dbReference type="Proteomes" id="UP000030645">
    <property type="component" value="Unassembled WGS sequence"/>
</dbReference>
<sequence>MAQLIIINIAVDLQLGRSRYGACYTTPTGSEWRYGSALVRTSSGPHCVSAHDPLPPNYQSPRGSHSSSACPRVSLGTHRPSSSAIPVATCG</sequence>
<feature type="compositionally biased region" description="Polar residues" evidence="1">
    <location>
        <begin position="59"/>
        <end position="69"/>
    </location>
</feature>